<evidence type="ECO:0000259" key="3">
    <source>
        <dbReference type="PROSITE" id="PS50234"/>
    </source>
</evidence>
<evidence type="ECO:0000256" key="2">
    <source>
        <dbReference type="SAM" id="SignalP"/>
    </source>
</evidence>
<dbReference type="Proteomes" id="UP000251995">
    <property type="component" value="Chromosome"/>
</dbReference>
<feature type="signal peptide" evidence="2">
    <location>
        <begin position="1"/>
        <end position="27"/>
    </location>
</feature>
<dbReference type="EMBL" id="CP025198">
    <property type="protein sequence ID" value="AXE39547.1"/>
    <property type="molecule type" value="Genomic_DNA"/>
</dbReference>
<keyword evidence="2" id="KW-0732">Signal</keyword>
<dbReference type="PROSITE" id="PS51257">
    <property type="entry name" value="PROKAR_LIPOPROTEIN"/>
    <property type="match status" value="1"/>
</dbReference>
<proteinExistence type="predicted"/>
<name>A0A344UW99_9ACTN</name>
<dbReference type="InterPro" id="IPR002035">
    <property type="entry name" value="VWF_A"/>
</dbReference>
<evidence type="ECO:0000313" key="5">
    <source>
        <dbReference type="Proteomes" id="UP000251995"/>
    </source>
</evidence>
<sequence>MRRTWLAAVVAASVLLAGCSSFGGTSAAPASGSAQTSGPGRASAPVAAASPTPQKPGNYVLIMDASGSMRKTDVGTGTRMTAAQAAASTFVGSLPKGSRVGLVTYGDKTLEEAPKSAGCTDVTTAVPLGADMAGVTAAAKALKPVGWTPIGKALQTAAAQAKGRPLNVVLITDGEDTCAPPDPCDTAASLVGSDVGLTISAIGLKTSSDQLTCVATKGKGYFVTASNSNQLARRLEALRDPAAAARTLSPSGVRSITPGQLADDIRKAHPDFPAVSSGTQVRVVWGGCTWVFSAKGVLLSIELGDAGSTIDGLAVGDAASALSVLGTAVSTSTTSGVETRIYPADERLGLGWKVQIKDGRIITVVLCTCLTGTCPPSADQVRKAAGEPESTRIGKVDCVADGTWAITAGTFGPMKNAGWLILQKTGPSWTLASRITSTAGCSRISADAPLAELRAHMPGMCDLAWGPAIIKQAPITMNGIGDLRLGADGSDLEQRGLATATDGQCDANYITVTRLDGSVAGDFRGSRLTGLWVRDTAMKTTAGAHVGMSVSEVQRLYAGKLRSSTHQGDMSPIKTLVYTYGGRILEFSYSDSGTGADTSSVNGIYVSFSDIPFKHGC</sequence>
<gene>
    <name evidence="4" type="ORF">JS278_02408</name>
</gene>
<evidence type="ECO:0000256" key="1">
    <source>
        <dbReference type="SAM" id="MobiDB-lite"/>
    </source>
</evidence>
<dbReference type="KEGG" id="acij:JS278_02408"/>
<keyword evidence="5" id="KW-1185">Reference proteome</keyword>
<feature type="chain" id="PRO_5016913600" description="VWFA domain-containing protein" evidence="2">
    <location>
        <begin position="28"/>
        <end position="617"/>
    </location>
</feature>
<dbReference type="InterPro" id="IPR036465">
    <property type="entry name" value="vWFA_dom_sf"/>
</dbReference>
<dbReference type="SUPFAM" id="SSF53300">
    <property type="entry name" value="vWA-like"/>
    <property type="match status" value="1"/>
</dbReference>
<reference evidence="4 5" key="1">
    <citation type="submission" date="2017-12" db="EMBL/GenBank/DDBJ databases">
        <title>The whole genome sequence of the Acidipropionibacterium virtanenii sp. nov. type strain JS278.</title>
        <authorList>
            <person name="Laine P."/>
            <person name="Deptula P."/>
            <person name="Varmanen P."/>
            <person name="Auvinen P."/>
        </authorList>
    </citation>
    <scope>NUCLEOTIDE SEQUENCE [LARGE SCALE GENOMIC DNA]</scope>
    <source>
        <strain evidence="4 5">JS278</strain>
    </source>
</reference>
<feature type="region of interest" description="Disordered" evidence="1">
    <location>
        <begin position="27"/>
        <end position="51"/>
    </location>
</feature>
<dbReference type="AlphaFoldDB" id="A0A344UW99"/>
<dbReference type="Gene3D" id="3.40.50.410">
    <property type="entry name" value="von Willebrand factor, type A domain"/>
    <property type="match status" value="1"/>
</dbReference>
<dbReference type="OrthoDB" id="3718593at2"/>
<protein>
    <recommendedName>
        <fullName evidence="3">VWFA domain-containing protein</fullName>
    </recommendedName>
</protein>
<dbReference type="Pfam" id="PF13519">
    <property type="entry name" value="VWA_2"/>
    <property type="match status" value="1"/>
</dbReference>
<feature type="domain" description="VWFA" evidence="3">
    <location>
        <begin position="58"/>
        <end position="238"/>
    </location>
</feature>
<dbReference type="PROSITE" id="PS50234">
    <property type="entry name" value="VWFA"/>
    <property type="match status" value="1"/>
</dbReference>
<evidence type="ECO:0000313" key="4">
    <source>
        <dbReference type="EMBL" id="AXE39547.1"/>
    </source>
</evidence>
<dbReference type="RefSeq" id="WP_114045408.1">
    <property type="nucleotide sequence ID" value="NZ_CP025198.1"/>
</dbReference>
<dbReference type="SMART" id="SM00327">
    <property type="entry name" value="VWA"/>
    <property type="match status" value="1"/>
</dbReference>
<accession>A0A344UW99</accession>
<organism evidence="4 5">
    <name type="scientific">Acidipropionibacterium virtanenii</name>
    <dbReference type="NCBI Taxonomy" id="2057246"/>
    <lineage>
        <taxon>Bacteria</taxon>
        <taxon>Bacillati</taxon>
        <taxon>Actinomycetota</taxon>
        <taxon>Actinomycetes</taxon>
        <taxon>Propionibacteriales</taxon>
        <taxon>Propionibacteriaceae</taxon>
        <taxon>Acidipropionibacterium</taxon>
    </lineage>
</organism>